<proteinExistence type="predicted"/>
<sequence>MTLTRIQQTRLANLSFTHLTGKSGRNPTAVFVGGTSGVGEGMARVFAQHTNGNADIIIVGRNADAAEKILRSLPVGSAIEGGSLPARTFHRCDVSLLKNVASLTKTILSQHPKINYLILTTGFVSLARRTETSEGLEDRLAVHYYSRWKFIYDLLPAIQKARDSGEEGGVMTVYGPNKGLYINAGDSVLDWDLKGESWSSRTYNNFMIESFAALHPSISFVHSHPGWVRTPLGANSPSFLIRVADHLKFLLSPWLVSIEEGGEYMWRGLYRHGGIRYDDEQKLEEGGKGGAWWTGWYGDDLEKPPPASKQVTKDRKVEALLWEHTSGVVGSSLKDYILERERLMN</sequence>
<protein>
    <recommendedName>
        <fullName evidence="4">Short-chain dehydrogenase/reductase</fullName>
    </recommendedName>
</protein>
<dbReference type="GO" id="GO:0016491">
    <property type="term" value="F:oxidoreductase activity"/>
    <property type="evidence" value="ECO:0007669"/>
    <property type="project" value="UniProtKB-KW"/>
</dbReference>
<evidence type="ECO:0000313" key="3">
    <source>
        <dbReference type="Proteomes" id="UP000807306"/>
    </source>
</evidence>
<evidence type="ECO:0008006" key="4">
    <source>
        <dbReference type="Google" id="ProtNLM"/>
    </source>
</evidence>
<gene>
    <name evidence="2" type="ORF">CPB83DRAFT_767657</name>
</gene>
<accession>A0A9P6JPU0</accession>
<dbReference type="InterPro" id="IPR052228">
    <property type="entry name" value="Sec_Metab_Biosynth_Oxidored"/>
</dbReference>
<comment type="caution">
    <text evidence="2">The sequence shown here is derived from an EMBL/GenBank/DDBJ whole genome shotgun (WGS) entry which is preliminary data.</text>
</comment>
<dbReference type="PANTHER" id="PTHR47534:SF3">
    <property type="entry name" value="ALCOHOL DEHYDROGENASE-LIKE C-TERMINAL DOMAIN-CONTAINING PROTEIN"/>
    <property type="match status" value="1"/>
</dbReference>
<evidence type="ECO:0000313" key="2">
    <source>
        <dbReference type="EMBL" id="KAF9527930.1"/>
    </source>
</evidence>
<keyword evidence="3" id="KW-1185">Reference proteome</keyword>
<evidence type="ECO:0000256" key="1">
    <source>
        <dbReference type="ARBA" id="ARBA00023002"/>
    </source>
</evidence>
<dbReference type="AlphaFoldDB" id="A0A9P6JPU0"/>
<dbReference type="InterPro" id="IPR036291">
    <property type="entry name" value="NAD(P)-bd_dom_sf"/>
</dbReference>
<dbReference type="SUPFAM" id="SSF51735">
    <property type="entry name" value="NAD(P)-binding Rossmann-fold domains"/>
    <property type="match status" value="1"/>
</dbReference>
<dbReference type="EMBL" id="MU157857">
    <property type="protein sequence ID" value="KAF9527930.1"/>
    <property type="molecule type" value="Genomic_DNA"/>
</dbReference>
<reference evidence="2" key="1">
    <citation type="submission" date="2020-11" db="EMBL/GenBank/DDBJ databases">
        <authorList>
            <consortium name="DOE Joint Genome Institute"/>
            <person name="Ahrendt S."/>
            <person name="Riley R."/>
            <person name="Andreopoulos W."/>
            <person name="Labutti K."/>
            <person name="Pangilinan J."/>
            <person name="Ruiz-Duenas F.J."/>
            <person name="Barrasa J.M."/>
            <person name="Sanchez-Garcia M."/>
            <person name="Camarero S."/>
            <person name="Miyauchi S."/>
            <person name="Serrano A."/>
            <person name="Linde D."/>
            <person name="Babiker R."/>
            <person name="Drula E."/>
            <person name="Ayuso-Fernandez I."/>
            <person name="Pacheco R."/>
            <person name="Padilla G."/>
            <person name="Ferreira P."/>
            <person name="Barriuso J."/>
            <person name="Kellner H."/>
            <person name="Castanera R."/>
            <person name="Alfaro M."/>
            <person name="Ramirez L."/>
            <person name="Pisabarro A.G."/>
            <person name="Kuo A."/>
            <person name="Tritt A."/>
            <person name="Lipzen A."/>
            <person name="He G."/>
            <person name="Yan M."/>
            <person name="Ng V."/>
            <person name="Cullen D."/>
            <person name="Martin F."/>
            <person name="Rosso M.-N."/>
            <person name="Henrissat B."/>
            <person name="Hibbett D."/>
            <person name="Martinez A.T."/>
            <person name="Grigoriev I.V."/>
        </authorList>
    </citation>
    <scope>NUCLEOTIDE SEQUENCE</scope>
    <source>
        <strain evidence="2">CBS 506.95</strain>
    </source>
</reference>
<dbReference type="PANTHER" id="PTHR47534">
    <property type="entry name" value="YALI0E05731P"/>
    <property type="match status" value="1"/>
</dbReference>
<organism evidence="2 3">
    <name type="scientific">Crepidotus variabilis</name>
    <dbReference type="NCBI Taxonomy" id="179855"/>
    <lineage>
        <taxon>Eukaryota</taxon>
        <taxon>Fungi</taxon>
        <taxon>Dikarya</taxon>
        <taxon>Basidiomycota</taxon>
        <taxon>Agaricomycotina</taxon>
        <taxon>Agaricomycetes</taxon>
        <taxon>Agaricomycetidae</taxon>
        <taxon>Agaricales</taxon>
        <taxon>Agaricineae</taxon>
        <taxon>Crepidotaceae</taxon>
        <taxon>Crepidotus</taxon>
    </lineage>
</organism>
<dbReference type="OrthoDB" id="2898509at2759"/>
<dbReference type="Gene3D" id="3.40.50.720">
    <property type="entry name" value="NAD(P)-binding Rossmann-like Domain"/>
    <property type="match status" value="1"/>
</dbReference>
<name>A0A9P6JPU0_9AGAR</name>
<dbReference type="Proteomes" id="UP000807306">
    <property type="component" value="Unassembled WGS sequence"/>
</dbReference>
<keyword evidence="1" id="KW-0560">Oxidoreductase</keyword>